<evidence type="ECO:0000256" key="1">
    <source>
        <dbReference type="SAM" id="Phobius"/>
    </source>
</evidence>
<gene>
    <name evidence="3" type="ORF">C1H46_011737</name>
</gene>
<dbReference type="GO" id="GO:0032040">
    <property type="term" value="C:small-subunit processome"/>
    <property type="evidence" value="ECO:0007669"/>
    <property type="project" value="InterPro"/>
</dbReference>
<dbReference type="AlphaFoldDB" id="A0A540MV81"/>
<protein>
    <recommendedName>
        <fullName evidence="2">U3 small nucleolar RNA-associated protein 13 C-terminal domain-containing protein</fullName>
    </recommendedName>
</protein>
<keyword evidence="1" id="KW-1133">Transmembrane helix</keyword>
<dbReference type="STRING" id="106549.A0A540MV81"/>
<evidence type="ECO:0000313" key="3">
    <source>
        <dbReference type="EMBL" id="TQE02668.1"/>
    </source>
</evidence>
<dbReference type="Proteomes" id="UP000315295">
    <property type="component" value="Unassembled WGS sequence"/>
</dbReference>
<dbReference type="InterPro" id="IPR013934">
    <property type="entry name" value="Utp13_C"/>
</dbReference>
<sequence length="143" mass="16739">MAWSLQDLWSLKVLTFWFSHLSFADLISFISAFLKFGVVCRKRETEKQIEKAFLPLARKRSSCYFAYVRERNTKAKLCHVAHFVLLKVLNILSPTKINEIKGVGEILEGLPSYSQRHFSRMDKHETDTYLNQRQIQGYCMTSL</sequence>
<keyword evidence="1" id="KW-0472">Membrane</keyword>
<dbReference type="GO" id="GO:0006364">
    <property type="term" value="P:rRNA processing"/>
    <property type="evidence" value="ECO:0007669"/>
    <property type="project" value="InterPro"/>
</dbReference>
<proteinExistence type="predicted"/>
<keyword evidence="4" id="KW-1185">Reference proteome</keyword>
<dbReference type="Pfam" id="PF08625">
    <property type="entry name" value="Utp13"/>
    <property type="match status" value="1"/>
</dbReference>
<keyword evidence="1" id="KW-0812">Transmembrane</keyword>
<evidence type="ECO:0000313" key="4">
    <source>
        <dbReference type="Proteomes" id="UP000315295"/>
    </source>
</evidence>
<accession>A0A540MV81</accession>
<name>A0A540MV81_MALBA</name>
<comment type="caution">
    <text evidence="3">The sequence shown here is derived from an EMBL/GenBank/DDBJ whole genome shotgun (WGS) entry which is preliminary data.</text>
</comment>
<feature type="domain" description="U3 small nucleolar RNA-associated protein 13 C-terminal" evidence="2">
    <location>
        <begin position="42"/>
        <end position="130"/>
    </location>
</feature>
<evidence type="ECO:0000259" key="2">
    <source>
        <dbReference type="Pfam" id="PF08625"/>
    </source>
</evidence>
<organism evidence="3 4">
    <name type="scientific">Malus baccata</name>
    <name type="common">Siberian crab apple</name>
    <name type="synonym">Pyrus baccata</name>
    <dbReference type="NCBI Taxonomy" id="106549"/>
    <lineage>
        <taxon>Eukaryota</taxon>
        <taxon>Viridiplantae</taxon>
        <taxon>Streptophyta</taxon>
        <taxon>Embryophyta</taxon>
        <taxon>Tracheophyta</taxon>
        <taxon>Spermatophyta</taxon>
        <taxon>Magnoliopsida</taxon>
        <taxon>eudicotyledons</taxon>
        <taxon>Gunneridae</taxon>
        <taxon>Pentapetalae</taxon>
        <taxon>rosids</taxon>
        <taxon>fabids</taxon>
        <taxon>Rosales</taxon>
        <taxon>Rosaceae</taxon>
        <taxon>Amygdaloideae</taxon>
        <taxon>Maleae</taxon>
        <taxon>Malus</taxon>
    </lineage>
</organism>
<feature type="transmembrane region" description="Helical" evidence="1">
    <location>
        <begin position="14"/>
        <end position="34"/>
    </location>
</feature>
<reference evidence="3 4" key="1">
    <citation type="journal article" date="2019" name="G3 (Bethesda)">
        <title>Sequencing of a Wild Apple (Malus baccata) Genome Unravels the Differences Between Cultivated and Wild Apple Species Regarding Disease Resistance and Cold Tolerance.</title>
        <authorList>
            <person name="Chen X."/>
        </authorList>
    </citation>
    <scope>NUCLEOTIDE SEQUENCE [LARGE SCALE GENOMIC DNA]</scope>
    <source>
        <strain evidence="4">cv. Shandingzi</strain>
        <tissue evidence="3">Leaves</tissue>
    </source>
</reference>
<dbReference type="EMBL" id="VIEB01000171">
    <property type="protein sequence ID" value="TQE02668.1"/>
    <property type="molecule type" value="Genomic_DNA"/>
</dbReference>